<sequence length="92" mass="10121">MFPSGTRASEEKELKNGAIHIASKANVPIIPAVYIGPSSIKDLLGRKKRTIITGDRIKVPKLHIDKEAIIKTANELISNSFEKLIQTKSNNI</sequence>
<evidence type="ECO:0008006" key="3">
    <source>
        <dbReference type="Google" id="ProtNLM"/>
    </source>
</evidence>
<proteinExistence type="predicted"/>
<reference evidence="1" key="1">
    <citation type="journal article" date="2022" name="J Environ Chem Eng">
        <title>Biodegradation of petroleum oil using a constructed nonpathogenic and heavy metal-tolerant bacterial consortium isolated from marine sponges.</title>
        <authorList>
            <person name="Dechsakulwatana C."/>
            <person name="Rungsihiranrut A."/>
            <person name="Muangchinda C."/>
            <person name="Ningthoujam R."/>
            <person name="Klankeo P."/>
            <person name="Pinyakong O."/>
        </authorList>
    </citation>
    <scope>NUCLEOTIDE SEQUENCE</scope>
    <source>
        <strain evidence="1">TL01-2</strain>
    </source>
</reference>
<dbReference type="Proteomes" id="UP001269400">
    <property type="component" value="Unassembled WGS sequence"/>
</dbReference>
<evidence type="ECO:0000313" key="2">
    <source>
        <dbReference type="Proteomes" id="UP001269400"/>
    </source>
</evidence>
<gene>
    <name evidence="1" type="ORF">O0Q50_06465</name>
</gene>
<dbReference type="SUPFAM" id="SSF69593">
    <property type="entry name" value="Glycerol-3-phosphate (1)-acyltransferase"/>
    <property type="match status" value="1"/>
</dbReference>
<accession>A0AAX6N4E4</accession>
<comment type="caution">
    <text evidence="1">The sequence shown here is derived from an EMBL/GenBank/DDBJ whole genome shotgun (WGS) entry which is preliminary data.</text>
</comment>
<dbReference type="EMBL" id="JAPTGD010000001">
    <property type="protein sequence ID" value="MDU9690803.1"/>
    <property type="molecule type" value="Genomic_DNA"/>
</dbReference>
<dbReference type="AlphaFoldDB" id="A0AAX6N4E4"/>
<reference evidence="1" key="2">
    <citation type="submission" date="2022-12" db="EMBL/GenBank/DDBJ databases">
        <authorList>
            <person name="Dechsakulwatana C."/>
            <person name="Rungsihiranrut A."/>
            <person name="Muangchinda C."/>
            <person name="Ningthoujam R."/>
            <person name="Klankeo P."/>
            <person name="Pinyakong O."/>
        </authorList>
    </citation>
    <scope>NUCLEOTIDE SEQUENCE</scope>
    <source>
        <strain evidence="1">TL01-2</strain>
    </source>
</reference>
<protein>
    <recommendedName>
        <fullName evidence="3">1-acyl-sn-glycerol-3-phosphate acyltransferase</fullName>
    </recommendedName>
</protein>
<name>A0AAX6N4E4_PRIAR</name>
<evidence type="ECO:0000313" key="1">
    <source>
        <dbReference type="EMBL" id="MDU9690803.1"/>
    </source>
</evidence>
<organism evidence="1 2">
    <name type="scientific">Priestia aryabhattai</name>
    <name type="common">Bacillus aryabhattai</name>
    <dbReference type="NCBI Taxonomy" id="412384"/>
    <lineage>
        <taxon>Bacteria</taxon>
        <taxon>Bacillati</taxon>
        <taxon>Bacillota</taxon>
        <taxon>Bacilli</taxon>
        <taxon>Bacillales</taxon>
        <taxon>Bacillaceae</taxon>
        <taxon>Priestia</taxon>
    </lineage>
</organism>